<dbReference type="InterPro" id="IPR036938">
    <property type="entry name" value="PAP2/HPO_sf"/>
</dbReference>
<dbReference type="PANTHER" id="PTHR10165">
    <property type="entry name" value="LIPID PHOSPHATE PHOSPHATASE"/>
    <property type="match status" value="1"/>
</dbReference>
<dbReference type="GeneID" id="16996740"/>
<feature type="transmembrane region" description="Helical" evidence="7">
    <location>
        <begin position="65"/>
        <end position="85"/>
    </location>
</feature>
<organism evidence="9 10">
    <name type="scientific">Cyanidioschyzon merolae (strain NIES-3377 / 10D)</name>
    <name type="common">Unicellular red alga</name>
    <dbReference type="NCBI Taxonomy" id="280699"/>
    <lineage>
        <taxon>Eukaryota</taxon>
        <taxon>Rhodophyta</taxon>
        <taxon>Bangiophyceae</taxon>
        <taxon>Cyanidiales</taxon>
        <taxon>Cyanidiaceae</taxon>
        <taxon>Cyanidioschyzon</taxon>
    </lineage>
</organism>
<dbReference type="KEGG" id="cme:CYME_CMR488C"/>
<dbReference type="Proteomes" id="UP000007014">
    <property type="component" value="Chromosome 18"/>
</dbReference>
<gene>
    <name evidence="9" type="ORF">CYME_CMR488C</name>
</gene>
<keyword evidence="10" id="KW-1185">Reference proteome</keyword>
<evidence type="ECO:0000259" key="8">
    <source>
        <dbReference type="SMART" id="SM00014"/>
    </source>
</evidence>
<dbReference type="OMA" id="CTPLIVI"/>
<feature type="region of interest" description="Disordered" evidence="6">
    <location>
        <begin position="268"/>
        <end position="287"/>
    </location>
</feature>
<dbReference type="GO" id="GO:0006644">
    <property type="term" value="P:phospholipid metabolic process"/>
    <property type="evidence" value="ECO:0007669"/>
    <property type="project" value="InterPro"/>
</dbReference>
<dbReference type="OrthoDB" id="8907274at2759"/>
<evidence type="ECO:0000313" key="10">
    <source>
        <dbReference type="Proteomes" id="UP000007014"/>
    </source>
</evidence>
<dbReference type="Pfam" id="PF01569">
    <property type="entry name" value="PAP2"/>
    <property type="match status" value="1"/>
</dbReference>
<keyword evidence="5 7" id="KW-0472">Membrane</keyword>
<dbReference type="HOGENOM" id="CLU_021458_0_2_1"/>
<dbReference type="Gene3D" id="1.20.144.10">
    <property type="entry name" value="Phosphatidic acid phosphatase type 2/haloperoxidase"/>
    <property type="match status" value="1"/>
</dbReference>
<feature type="domain" description="Phosphatidic acid phosphatase type 2/haloperoxidase" evidence="8">
    <location>
        <begin position="114"/>
        <end position="254"/>
    </location>
</feature>
<dbReference type="AlphaFoldDB" id="M1UWL3"/>
<dbReference type="GO" id="GO:0016020">
    <property type="term" value="C:membrane"/>
    <property type="evidence" value="ECO:0007669"/>
    <property type="project" value="UniProtKB-SubCell"/>
</dbReference>
<evidence type="ECO:0000256" key="3">
    <source>
        <dbReference type="ARBA" id="ARBA00022692"/>
    </source>
</evidence>
<dbReference type="GO" id="GO:0008195">
    <property type="term" value="F:phosphatidate phosphatase activity"/>
    <property type="evidence" value="ECO:0007669"/>
    <property type="project" value="TreeGrafter"/>
</dbReference>
<feature type="transmembrane region" description="Helical" evidence="7">
    <location>
        <begin position="112"/>
        <end position="134"/>
    </location>
</feature>
<dbReference type="eggNOG" id="KOG3030">
    <property type="taxonomic scope" value="Eukaryota"/>
</dbReference>
<dbReference type="EMBL" id="AP006500">
    <property type="protein sequence ID" value="BAM82646.1"/>
    <property type="molecule type" value="Genomic_DNA"/>
</dbReference>
<dbReference type="Gramene" id="CMR488CT">
    <property type="protein sequence ID" value="CMR488CT"/>
    <property type="gene ID" value="CMR488C"/>
</dbReference>
<evidence type="ECO:0000256" key="2">
    <source>
        <dbReference type="ARBA" id="ARBA00008816"/>
    </source>
</evidence>
<protein>
    <submittedName>
        <fullName evidence="9">Similar to phosphatidic acid phosphatase</fullName>
    </submittedName>
</protein>
<evidence type="ECO:0000256" key="7">
    <source>
        <dbReference type="SAM" id="Phobius"/>
    </source>
</evidence>
<comment type="similarity">
    <text evidence="2">Belongs to the PA-phosphatase related phosphoesterase family.</text>
</comment>
<dbReference type="PANTHER" id="PTHR10165:SF35">
    <property type="entry name" value="RE23632P"/>
    <property type="match status" value="1"/>
</dbReference>
<dbReference type="RefSeq" id="XP_005538682.1">
    <property type="nucleotide sequence ID" value="XM_005538625.1"/>
</dbReference>
<comment type="subcellular location">
    <subcellularLocation>
        <location evidence="1">Membrane</location>
        <topology evidence="1">Multi-pass membrane protein</topology>
    </subcellularLocation>
</comment>
<name>M1UWL3_CYAM1</name>
<reference evidence="9 10" key="2">
    <citation type="journal article" date="2007" name="BMC Biol.">
        <title>A 100%-complete sequence reveals unusually simple genomic features in the hot-spring red alga Cyanidioschyzon merolae.</title>
        <authorList>
            <person name="Nozaki H."/>
            <person name="Takano H."/>
            <person name="Misumi O."/>
            <person name="Terasawa K."/>
            <person name="Matsuzaki M."/>
            <person name="Maruyama S."/>
            <person name="Nishida K."/>
            <person name="Yagisawa F."/>
            <person name="Yoshida Y."/>
            <person name="Fujiwara T."/>
            <person name="Takio S."/>
            <person name="Tamura K."/>
            <person name="Chung S.J."/>
            <person name="Nakamura S."/>
            <person name="Kuroiwa H."/>
            <person name="Tanaka K."/>
            <person name="Sato N."/>
            <person name="Kuroiwa T."/>
        </authorList>
    </citation>
    <scope>NUCLEOTIDE SEQUENCE [LARGE SCALE GENOMIC DNA]</scope>
    <source>
        <strain evidence="9 10">10D</strain>
    </source>
</reference>
<proteinExistence type="inferred from homology"/>
<dbReference type="GO" id="GO:0046839">
    <property type="term" value="P:phospholipid dephosphorylation"/>
    <property type="evidence" value="ECO:0007669"/>
    <property type="project" value="TreeGrafter"/>
</dbReference>
<evidence type="ECO:0000256" key="5">
    <source>
        <dbReference type="ARBA" id="ARBA00023136"/>
    </source>
</evidence>
<evidence type="ECO:0000313" key="9">
    <source>
        <dbReference type="EMBL" id="BAM82646.1"/>
    </source>
</evidence>
<evidence type="ECO:0000256" key="1">
    <source>
        <dbReference type="ARBA" id="ARBA00004141"/>
    </source>
</evidence>
<keyword evidence="4 7" id="KW-1133">Transmembrane helix</keyword>
<dbReference type="InterPro" id="IPR000326">
    <property type="entry name" value="PAP2/HPO"/>
</dbReference>
<accession>M1UWL3</accession>
<evidence type="ECO:0000256" key="4">
    <source>
        <dbReference type="ARBA" id="ARBA00022989"/>
    </source>
</evidence>
<feature type="transmembrane region" description="Helical" evidence="7">
    <location>
        <begin position="21"/>
        <end position="39"/>
    </location>
</feature>
<reference evidence="9 10" key="1">
    <citation type="journal article" date="2004" name="Nature">
        <title>Genome sequence of the ultrasmall unicellular red alga Cyanidioschyzon merolae 10D.</title>
        <authorList>
            <person name="Matsuzaki M."/>
            <person name="Misumi O."/>
            <person name="Shin-i T."/>
            <person name="Maruyama S."/>
            <person name="Takahara M."/>
            <person name="Miyagishima S."/>
            <person name="Mori T."/>
            <person name="Nishida K."/>
            <person name="Yagisawa F."/>
            <person name="Nishida K."/>
            <person name="Yoshida Y."/>
            <person name="Nishimura Y."/>
            <person name="Nakao S."/>
            <person name="Kobayashi T."/>
            <person name="Momoyama Y."/>
            <person name="Higashiyama T."/>
            <person name="Minoda A."/>
            <person name="Sano M."/>
            <person name="Nomoto H."/>
            <person name="Oishi K."/>
            <person name="Hayashi H."/>
            <person name="Ohta F."/>
            <person name="Nishizaka S."/>
            <person name="Haga S."/>
            <person name="Miura S."/>
            <person name="Morishita T."/>
            <person name="Kabeya Y."/>
            <person name="Terasawa K."/>
            <person name="Suzuki Y."/>
            <person name="Ishii Y."/>
            <person name="Asakawa S."/>
            <person name="Takano H."/>
            <person name="Ohta N."/>
            <person name="Kuroiwa H."/>
            <person name="Tanaka K."/>
            <person name="Shimizu N."/>
            <person name="Sugano S."/>
            <person name="Sato N."/>
            <person name="Nozaki H."/>
            <person name="Ogasawara N."/>
            <person name="Kohara Y."/>
            <person name="Kuroiwa T."/>
        </authorList>
    </citation>
    <scope>NUCLEOTIDE SEQUENCE [LARGE SCALE GENOMIC DNA]</scope>
    <source>
        <strain evidence="9 10">10D</strain>
    </source>
</reference>
<dbReference type="InterPro" id="IPR043216">
    <property type="entry name" value="PAP-like"/>
</dbReference>
<sequence length="302" mass="33240">MNGSYALEALDSERRWMKRSELVDCSLAVLVGWVLPLVLDRYIPPRVTAVALEDPSVQLPKRAELVPAPLLLLFAYVAPVGMLWWQQQQQQQRLRESFGNGFRSKGGTLLDLLTGVIEANGLTLLATVVLKLLIGKPRPYFAQVCGQYLDPVLRHECAGDPWQVREARKSFPSGHAALAFSGVMHWQCCIWYLGIPLPWFEALPSVTMVHLLLRLLPWTGATLVAASRVLDHHHDVVDVLGGAVLGCALSHLVTMNRFLRLEGRVPGHQSTASTVGARRTASASEMEAIQVSETTSIPDAVV</sequence>
<dbReference type="STRING" id="280699.M1UWL3"/>
<evidence type="ECO:0000256" key="6">
    <source>
        <dbReference type="SAM" id="MobiDB-lite"/>
    </source>
</evidence>
<keyword evidence="3 7" id="KW-0812">Transmembrane</keyword>
<dbReference type="SMART" id="SM00014">
    <property type="entry name" value="acidPPc"/>
    <property type="match status" value="1"/>
</dbReference>
<dbReference type="SUPFAM" id="SSF48317">
    <property type="entry name" value="Acid phosphatase/Vanadium-dependent haloperoxidase"/>
    <property type="match status" value="1"/>
</dbReference>